<evidence type="ECO:0000256" key="1">
    <source>
        <dbReference type="SAM" id="MobiDB-lite"/>
    </source>
</evidence>
<feature type="region of interest" description="Disordered" evidence="1">
    <location>
        <begin position="59"/>
        <end position="151"/>
    </location>
</feature>
<sequence length="225" mass="23058">MSDVRSGDEALPWLEAVDDEDEPPAVSGRKMLMALLLVLVGVGIVAGTLFWLGRQDKGHGPPQLIKAEPGPYKVKPDNPGGLDVAGDSGTAYATGAGEDSDAQLDTSKLSEVPDAVDEGPATKPAEAAEKPAKPEPPKTEPTPAPAAPSGAKGTVIQLGAYASTGKAETAWRLLSGRFPEVAKLNKVVVQYSGGYRLRAAASSPAEAQAACRAVTAGGENCFVAQ</sequence>
<feature type="domain" description="SPOR" evidence="3">
    <location>
        <begin position="148"/>
        <end position="225"/>
    </location>
</feature>
<dbReference type="Pfam" id="PF05036">
    <property type="entry name" value="SPOR"/>
    <property type="match status" value="1"/>
</dbReference>
<dbReference type="InterPro" id="IPR007730">
    <property type="entry name" value="SPOR-like_dom"/>
</dbReference>
<evidence type="ECO:0000259" key="3">
    <source>
        <dbReference type="PROSITE" id="PS51724"/>
    </source>
</evidence>
<protein>
    <submittedName>
        <fullName evidence="4">SPOR domain-containing protein</fullName>
    </submittedName>
</protein>
<gene>
    <name evidence="4" type="ORF">LZ536_05385</name>
</gene>
<keyword evidence="2" id="KW-0472">Membrane</keyword>
<dbReference type="PROSITE" id="PS51724">
    <property type="entry name" value="SPOR"/>
    <property type="match status" value="1"/>
</dbReference>
<proteinExistence type="predicted"/>
<keyword evidence="5" id="KW-1185">Reference proteome</keyword>
<dbReference type="EMBL" id="JAMGBD010000001">
    <property type="protein sequence ID" value="MCL6683335.1"/>
    <property type="molecule type" value="Genomic_DNA"/>
</dbReference>
<feature type="transmembrane region" description="Helical" evidence="2">
    <location>
        <begin position="31"/>
        <end position="52"/>
    </location>
</feature>
<reference evidence="4" key="1">
    <citation type="submission" date="2022-05" db="EMBL/GenBank/DDBJ databases">
        <authorList>
            <person name="Jo J.-H."/>
            <person name="Im W.-T."/>
        </authorList>
    </citation>
    <scope>NUCLEOTIDE SEQUENCE</scope>
    <source>
        <strain evidence="4">SE158</strain>
    </source>
</reference>
<organism evidence="4 5">
    <name type="scientific">Sphingomonas alba</name>
    <dbReference type="NCBI Taxonomy" id="2908208"/>
    <lineage>
        <taxon>Bacteria</taxon>
        <taxon>Pseudomonadati</taxon>
        <taxon>Pseudomonadota</taxon>
        <taxon>Alphaproteobacteria</taxon>
        <taxon>Sphingomonadales</taxon>
        <taxon>Sphingomonadaceae</taxon>
        <taxon>Sphingomonas</taxon>
    </lineage>
</organism>
<evidence type="ECO:0000313" key="4">
    <source>
        <dbReference type="EMBL" id="MCL6683335.1"/>
    </source>
</evidence>
<keyword evidence="2" id="KW-1133">Transmembrane helix</keyword>
<dbReference type="RefSeq" id="WP_249847263.1">
    <property type="nucleotide sequence ID" value="NZ_JAMGBD010000001.1"/>
</dbReference>
<comment type="caution">
    <text evidence="4">The sequence shown here is derived from an EMBL/GenBank/DDBJ whole genome shotgun (WGS) entry which is preliminary data.</text>
</comment>
<feature type="compositionally biased region" description="Basic and acidic residues" evidence="1">
    <location>
        <begin position="126"/>
        <end position="138"/>
    </location>
</feature>
<name>A0ABT0RL47_9SPHN</name>
<evidence type="ECO:0000313" key="5">
    <source>
        <dbReference type="Proteomes" id="UP001165363"/>
    </source>
</evidence>
<evidence type="ECO:0000256" key="2">
    <source>
        <dbReference type="SAM" id="Phobius"/>
    </source>
</evidence>
<keyword evidence="2" id="KW-0812">Transmembrane</keyword>
<dbReference type="Proteomes" id="UP001165363">
    <property type="component" value="Unassembled WGS sequence"/>
</dbReference>
<accession>A0ABT0RL47</accession>